<evidence type="ECO:0000313" key="4">
    <source>
        <dbReference type="EMBL" id="KAK6753406.1"/>
    </source>
</evidence>
<feature type="compositionally biased region" description="Polar residues" evidence="2">
    <location>
        <begin position="543"/>
        <end position="565"/>
    </location>
</feature>
<feature type="compositionally biased region" description="Low complexity" evidence="2">
    <location>
        <begin position="654"/>
        <end position="671"/>
    </location>
</feature>
<dbReference type="Pfam" id="PF00149">
    <property type="entry name" value="Metallophos"/>
    <property type="match status" value="1"/>
</dbReference>
<dbReference type="InterPro" id="IPR004843">
    <property type="entry name" value="Calcineurin-like_PHP"/>
</dbReference>
<comment type="caution">
    <text evidence="4">The sequence shown here is derived from an EMBL/GenBank/DDBJ whole genome shotgun (WGS) entry which is preliminary data.</text>
</comment>
<dbReference type="PRINTS" id="PR00114">
    <property type="entry name" value="STPHPHTASE"/>
</dbReference>
<keyword evidence="1" id="KW-0378">Hydrolase</keyword>
<dbReference type="Gene3D" id="3.60.21.10">
    <property type="match status" value="1"/>
</dbReference>
<dbReference type="EMBL" id="JAVFWL010000005">
    <property type="protein sequence ID" value="KAK6753406.1"/>
    <property type="molecule type" value="Genomic_DNA"/>
</dbReference>
<name>A0ABR1DU12_NECAM</name>
<evidence type="ECO:0000313" key="5">
    <source>
        <dbReference type="Proteomes" id="UP001303046"/>
    </source>
</evidence>
<dbReference type="SMART" id="SM00156">
    <property type="entry name" value="PP2Ac"/>
    <property type="match status" value="1"/>
</dbReference>
<feature type="region of interest" description="Disordered" evidence="2">
    <location>
        <begin position="427"/>
        <end position="454"/>
    </location>
</feature>
<dbReference type="EC" id="3.1.3.16" evidence="1"/>
<comment type="catalytic activity">
    <reaction evidence="1">
        <text>O-phospho-L-threonyl-[protein] + H2O = L-threonyl-[protein] + phosphate</text>
        <dbReference type="Rhea" id="RHEA:47004"/>
        <dbReference type="Rhea" id="RHEA-COMP:11060"/>
        <dbReference type="Rhea" id="RHEA-COMP:11605"/>
        <dbReference type="ChEBI" id="CHEBI:15377"/>
        <dbReference type="ChEBI" id="CHEBI:30013"/>
        <dbReference type="ChEBI" id="CHEBI:43474"/>
        <dbReference type="ChEBI" id="CHEBI:61977"/>
        <dbReference type="EC" id="3.1.3.16"/>
    </reaction>
</comment>
<feature type="compositionally biased region" description="Basic and acidic residues" evidence="2">
    <location>
        <begin position="712"/>
        <end position="725"/>
    </location>
</feature>
<keyword evidence="5" id="KW-1185">Reference proteome</keyword>
<evidence type="ECO:0000256" key="2">
    <source>
        <dbReference type="SAM" id="MobiDB-lite"/>
    </source>
</evidence>
<dbReference type="InterPro" id="IPR050341">
    <property type="entry name" value="PP1_catalytic_subunit"/>
</dbReference>
<reference evidence="4 5" key="1">
    <citation type="submission" date="2023-08" db="EMBL/GenBank/DDBJ databases">
        <title>A Necator americanus chromosomal reference genome.</title>
        <authorList>
            <person name="Ilik V."/>
            <person name="Petrzelkova K.J."/>
            <person name="Pardy F."/>
            <person name="Fuh T."/>
            <person name="Niatou-Singa F.S."/>
            <person name="Gouil Q."/>
            <person name="Baker L."/>
            <person name="Ritchie M.E."/>
            <person name="Jex A.R."/>
            <person name="Gazzola D."/>
            <person name="Li H."/>
            <person name="Toshio Fujiwara R."/>
            <person name="Zhan B."/>
            <person name="Aroian R.V."/>
            <person name="Pafco B."/>
            <person name="Schwarz E.M."/>
        </authorList>
    </citation>
    <scope>NUCLEOTIDE SEQUENCE [LARGE SCALE GENOMIC DNA]</scope>
    <source>
        <strain evidence="4 5">Aroian</strain>
        <tissue evidence="4">Whole animal</tissue>
    </source>
</reference>
<proteinExistence type="inferred from homology"/>
<evidence type="ECO:0000256" key="1">
    <source>
        <dbReference type="RuleBase" id="RU004273"/>
    </source>
</evidence>
<dbReference type="Proteomes" id="UP001303046">
    <property type="component" value="Unassembled WGS sequence"/>
</dbReference>
<dbReference type="InterPro" id="IPR006186">
    <property type="entry name" value="Ser/Thr-sp_prot-phosphatase"/>
</dbReference>
<dbReference type="InterPro" id="IPR029052">
    <property type="entry name" value="Metallo-depent_PP-like"/>
</dbReference>
<gene>
    <name evidence="4" type="primary">Necator_chrV.g17576</name>
    <name evidence="4" type="ORF">RB195_012786</name>
</gene>
<feature type="domain" description="Serine/threonine specific protein phosphatases" evidence="3">
    <location>
        <begin position="125"/>
        <end position="130"/>
    </location>
</feature>
<sequence length="737" mass="80827">MQTTKNKLVPEASMPTLLDRMIRRITREGHLSGFTDEQVLSVLRDAKTSLEAQPAMLEIEAPVVIFGDIHGQLRDLLRFFTIVGAPPENKILFLGDYVDRCKKSLEVIILLLCYRIKYPHLIHLLRGNHECSKMNRLYGFYEELRRKRSVYMWKKFQEVFNEMPLCAVVSTRLLCMHGGISPEIHSWESLQNLKKPKTPRACDDGIAVDLMWSDPSMDSCTGFQFNAIRATSYVFGGDTIINICNLLDIDMVVRAHEVVKGGHQFMFDRKLLTIFSAPNYCGTDGNAASVVKVSAKMELSFVTLKPRLDTTRLSEEKRLLLEKMTIESAAKSPDPYVRPFTGSENKMKIGNNDDNLIGPIGTSGTDLQAKDKLSFNNENQQPAEAAHLSNFLTVAPTAKENAIPSLPSDPQKFAKSALTVTPEQRQVFTTEKSSNENRASSNLVGPTTEKPSNEIKASSDIVVPLSVDSVPERTEKRSAAIATKSHSPKKRDTVPTIDSNAQGPEGMSTHPYKTITITKTSWENNSSVNESVVRKSPAKTKGVVSTTVSLNQSGGKRLESGSSPSRTPPPNSHTVPSNQQKPHEFSVPTNPPVTSKPSPISPRIGGNNCTTPAPILSSSSSQAKEKKSSAARQSSTGGPRSPRRALSSPAPLGLNNIESDSSSLSTISDKTNLTTKPYSPTNGKLKSSTKPRSVEEAAKAAIVARKTPHHPLPKDSKKIIHDTEKALNNPFLTSPRK</sequence>
<feature type="region of interest" description="Disordered" evidence="2">
    <location>
        <begin position="474"/>
        <end position="511"/>
    </location>
</feature>
<evidence type="ECO:0000259" key="3">
    <source>
        <dbReference type="PROSITE" id="PS00125"/>
    </source>
</evidence>
<feature type="compositionally biased region" description="Polar residues" evidence="2">
    <location>
        <begin position="427"/>
        <end position="445"/>
    </location>
</feature>
<dbReference type="PROSITE" id="PS00125">
    <property type="entry name" value="SER_THR_PHOSPHATASE"/>
    <property type="match status" value="1"/>
</dbReference>
<accession>A0ABR1DU12</accession>
<protein>
    <recommendedName>
        <fullName evidence="1">Serine/threonine-protein phosphatase</fullName>
        <ecNumber evidence="1">3.1.3.16</ecNumber>
    </recommendedName>
</protein>
<dbReference type="SUPFAM" id="SSF56300">
    <property type="entry name" value="Metallo-dependent phosphatases"/>
    <property type="match status" value="1"/>
</dbReference>
<feature type="compositionally biased region" description="Polar residues" evidence="2">
    <location>
        <begin position="672"/>
        <end position="691"/>
    </location>
</feature>
<organism evidence="4 5">
    <name type="scientific">Necator americanus</name>
    <name type="common">Human hookworm</name>
    <dbReference type="NCBI Taxonomy" id="51031"/>
    <lineage>
        <taxon>Eukaryota</taxon>
        <taxon>Metazoa</taxon>
        <taxon>Ecdysozoa</taxon>
        <taxon>Nematoda</taxon>
        <taxon>Chromadorea</taxon>
        <taxon>Rhabditida</taxon>
        <taxon>Rhabditina</taxon>
        <taxon>Rhabditomorpha</taxon>
        <taxon>Strongyloidea</taxon>
        <taxon>Ancylostomatidae</taxon>
        <taxon>Bunostominae</taxon>
        <taxon>Necator</taxon>
    </lineage>
</organism>
<dbReference type="PANTHER" id="PTHR11668">
    <property type="entry name" value="SERINE/THREONINE PROTEIN PHOSPHATASE"/>
    <property type="match status" value="1"/>
</dbReference>
<feature type="region of interest" description="Disordered" evidence="2">
    <location>
        <begin position="524"/>
        <end position="737"/>
    </location>
</feature>
<dbReference type="PANTHER" id="PTHR11668:SF285">
    <property type="entry name" value="SERINE_THREONINE-PROTEIN PHOSPHATASE-RELATED"/>
    <property type="match status" value="1"/>
</dbReference>
<comment type="similarity">
    <text evidence="1">Belongs to the PPP phosphatase family.</text>
</comment>